<dbReference type="GO" id="GO:0004788">
    <property type="term" value="F:thiamine diphosphokinase activity"/>
    <property type="evidence" value="ECO:0007669"/>
    <property type="project" value="UniProtKB-UniRule"/>
</dbReference>
<dbReference type="InterPro" id="IPR006282">
    <property type="entry name" value="Thi_PPkinase"/>
</dbReference>
<dbReference type="EC" id="2.7.6.2" evidence="5"/>
<protein>
    <recommendedName>
        <fullName evidence="5">Thiamine diphosphokinase</fullName>
        <ecNumber evidence="5">2.7.6.2</ecNumber>
    </recommendedName>
</protein>
<dbReference type="GO" id="GO:0016301">
    <property type="term" value="F:kinase activity"/>
    <property type="evidence" value="ECO:0007669"/>
    <property type="project" value="UniProtKB-KW"/>
</dbReference>
<dbReference type="Pfam" id="PF04265">
    <property type="entry name" value="TPK_B1_binding"/>
    <property type="match status" value="1"/>
</dbReference>
<dbReference type="Proteomes" id="UP000183605">
    <property type="component" value="Unassembled WGS sequence"/>
</dbReference>
<evidence type="ECO:0000313" key="7">
    <source>
        <dbReference type="EMBL" id="OIP03938.1"/>
    </source>
</evidence>
<gene>
    <name evidence="7" type="ORF">AUK18_00925</name>
</gene>
<evidence type="ECO:0000259" key="6">
    <source>
        <dbReference type="SMART" id="SM00983"/>
    </source>
</evidence>
<dbReference type="PANTHER" id="PTHR41299:SF1">
    <property type="entry name" value="THIAMINE PYROPHOSPHOKINASE"/>
    <property type="match status" value="1"/>
</dbReference>
<feature type="domain" description="Thiamin pyrophosphokinase thiamin-binding" evidence="6">
    <location>
        <begin position="136"/>
        <end position="195"/>
    </location>
</feature>
<dbReference type="CDD" id="cd07995">
    <property type="entry name" value="TPK"/>
    <property type="match status" value="1"/>
</dbReference>
<evidence type="ECO:0000256" key="2">
    <source>
        <dbReference type="ARBA" id="ARBA00022741"/>
    </source>
</evidence>
<dbReference type="GO" id="GO:0006772">
    <property type="term" value="P:thiamine metabolic process"/>
    <property type="evidence" value="ECO:0007669"/>
    <property type="project" value="UniProtKB-UniRule"/>
</dbReference>
<dbReference type="InterPro" id="IPR053149">
    <property type="entry name" value="TPK"/>
</dbReference>
<name>A0A1J5B7G9_9BACT</name>
<evidence type="ECO:0000256" key="5">
    <source>
        <dbReference type="NCBIfam" id="TIGR01378"/>
    </source>
</evidence>
<comment type="caution">
    <text evidence="7">The sequence shown here is derived from an EMBL/GenBank/DDBJ whole genome shotgun (WGS) entry which is preliminary data.</text>
</comment>
<dbReference type="AlphaFoldDB" id="A0A1J5B7G9"/>
<keyword evidence="1" id="KW-0808">Transferase</keyword>
<dbReference type="NCBIfam" id="TIGR01378">
    <property type="entry name" value="thi_PPkinase"/>
    <property type="match status" value="1"/>
</dbReference>
<keyword evidence="3 7" id="KW-0418">Kinase</keyword>
<dbReference type="GO" id="GO:0005524">
    <property type="term" value="F:ATP binding"/>
    <property type="evidence" value="ECO:0007669"/>
    <property type="project" value="UniProtKB-KW"/>
</dbReference>
<dbReference type="SUPFAM" id="SSF63862">
    <property type="entry name" value="Thiamin pyrophosphokinase, substrate-binding domain"/>
    <property type="match status" value="1"/>
</dbReference>
<dbReference type="InterPro" id="IPR007373">
    <property type="entry name" value="Thiamin_PyroPKinase_B1-bd"/>
</dbReference>
<dbReference type="InterPro" id="IPR036371">
    <property type="entry name" value="TPK_B1-bd_sf"/>
</dbReference>
<dbReference type="InterPro" id="IPR036759">
    <property type="entry name" value="TPK_catalytic_sf"/>
</dbReference>
<sequence length="204" mass="22310">MKRAVIFINGELGDVSRLRLKKSDLLIGADGGTKHILKLGLKPNIIIGDLDSIKAVPKDTPVIQFPVDKDKTDTELALEYVVKLGYKEVVLIGFLGRRLDHMVSNLMLLASMPIKITIIEGNQEMFFCRDKVKIIGKKSDLVSLLPLLGDCRGVTTVGLKWRLQGCSLQAGSSLGVSNVMLGKSARVGLKTGCLLVIHTYRDQP</sequence>
<evidence type="ECO:0000313" key="8">
    <source>
        <dbReference type="Proteomes" id="UP000183605"/>
    </source>
</evidence>
<dbReference type="Gene3D" id="3.40.50.10240">
    <property type="entry name" value="Thiamin pyrophosphokinase, catalytic domain"/>
    <property type="match status" value="1"/>
</dbReference>
<dbReference type="GO" id="GO:0030975">
    <property type="term" value="F:thiamine binding"/>
    <property type="evidence" value="ECO:0007669"/>
    <property type="project" value="InterPro"/>
</dbReference>
<dbReference type="GO" id="GO:0009229">
    <property type="term" value="P:thiamine diphosphate biosynthetic process"/>
    <property type="evidence" value="ECO:0007669"/>
    <property type="project" value="InterPro"/>
</dbReference>
<keyword evidence="2" id="KW-0547">Nucleotide-binding</keyword>
<evidence type="ECO:0000256" key="3">
    <source>
        <dbReference type="ARBA" id="ARBA00022777"/>
    </source>
</evidence>
<accession>A0A1J5B7G9</accession>
<dbReference type="Pfam" id="PF04263">
    <property type="entry name" value="TPK_catalytic"/>
    <property type="match status" value="1"/>
</dbReference>
<reference evidence="7 8" key="1">
    <citation type="journal article" date="2016" name="Environ. Microbiol.">
        <title>Genomic resolution of a cold subsurface aquifer community provides metabolic insights for novel microbes adapted to high CO concentrations.</title>
        <authorList>
            <person name="Probst A.J."/>
            <person name="Castelle C.J."/>
            <person name="Singh A."/>
            <person name="Brown C.T."/>
            <person name="Anantharaman K."/>
            <person name="Sharon I."/>
            <person name="Hug L.A."/>
            <person name="Burstein D."/>
            <person name="Emerson J.B."/>
            <person name="Thomas B.C."/>
            <person name="Banfield J.F."/>
        </authorList>
    </citation>
    <scope>NUCLEOTIDE SEQUENCE [LARGE SCALE GENOMIC DNA]</scope>
    <source>
        <strain evidence="7">CG2_30_44_31</strain>
    </source>
</reference>
<evidence type="ECO:0000256" key="4">
    <source>
        <dbReference type="ARBA" id="ARBA00022840"/>
    </source>
</evidence>
<dbReference type="EMBL" id="MNXQ01000019">
    <property type="protein sequence ID" value="OIP03938.1"/>
    <property type="molecule type" value="Genomic_DNA"/>
</dbReference>
<dbReference type="InterPro" id="IPR007371">
    <property type="entry name" value="TPK_catalytic"/>
</dbReference>
<dbReference type="PANTHER" id="PTHR41299">
    <property type="entry name" value="THIAMINE PYROPHOSPHOKINASE"/>
    <property type="match status" value="1"/>
</dbReference>
<dbReference type="SMART" id="SM00983">
    <property type="entry name" value="TPK_B1_binding"/>
    <property type="match status" value="1"/>
</dbReference>
<dbReference type="SUPFAM" id="SSF63999">
    <property type="entry name" value="Thiamin pyrophosphokinase, catalytic domain"/>
    <property type="match status" value="1"/>
</dbReference>
<proteinExistence type="predicted"/>
<organism evidence="7 8">
    <name type="scientific">Candidatus Beckwithbacteria bacterium CG2_30_44_31</name>
    <dbReference type="NCBI Taxonomy" id="1805035"/>
    <lineage>
        <taxon>Bacteria</taxon>
        <taxon>Candidatus Beckwithiibacteriota</taxon>
    </lineage>
</organism>
<keyword evidence="4" id="KW-0067">ATP-binding</keyword>
<evidence type="ECO:0000256" key="1">
    <source>
        <dbReference type="ARBA" id="ARBA00022679"/>
    </source>
</evidence>